<gene>
    <name evidence="3" type="ORF">EV209_1466</name>
</gene>
<proteinExistence type="predicted"/>
<evidence type="ECO:0000256" key="1">
    <source>
        <dbReference type="SAM" id="Phobius"/>
    </source>
</evidence>
<protein>
    <recommendedName>
        <fullName evidence="2">CAAX prenyl protease 2/Lysostaphin resistance protein A-like domain-containing protein</fullName>
    </recommendedName>
</protein>
<evidence type="ECO:0000259" key="2">
    <source>
        <dbReference type="Pfam" id="PF02517"/>
    </source>
</evidence>
<feature type="transmembrane region" description="Helical" evidence="1">
    <location>
        <begin position="215"/>
        <end position="232"/>
    </location>
</feature>
<sequence>MRQDHWGWRCWRVLYPVLIHWGILNLVSIGGMMVLTLQMRVGTDLQGMEALMQAYVKNSTLYTGIASLLTLPVALFFYQRDKRFLAPVRRKISPLWYAAAFIIGACACFGLNGLLNITGMTAVYQEDLENLNQLIYSSPLLLQLAVTGLVVPVAEELIFRGLVFKRMRTYLHFWPAALISALIFGIYHGNMLQLIYAGMLGLGMAFLYEQFRNILAPILFHAAANILSVVISNSEEINQFFSGTNGMIYYMALTVICLAAAISLLWMMQMKMKPGEGKTLETVDGDNSLL</sequence>
<dbReference type="Proteomes" id="UP000292927">
    <property type="component" value="Unassembled WGS sequence"/>
</dbReference>
<keyword evidence="1" id="KW-1133">Transmembrane helix</keyword>
<dbReference type="OrthoDB" id="9782250at2"/>
<feature type="domain" description="CAAX prenyl protease 2/Lysostaphin resistance protein A-like" evidence="2">
    <location>
        <begin position="140"/>
        <end position="226"/>
    </location>
</feature>
<name>A0A4Q7PLN1_9FIRM</name>
<feature type="transmembrane region" description="Helical" evidence="1">
    <location>
        <begin position="94"/>
        <end position="115"/>
    </location>
</feature>
<organism evidence="3 4">
    <name type="scientific">Cuneatibacter caecimuris</name>
    <dbReference type="NCBI Taxonomy" id="1796618"/>
    <lineage>
        <taxon>Bacteria</taxon>
        <taxon>Bacillati</taxon>
        <taxon>Bacillota</taxon>
        <taxon>Clostridia</taxon>
        <taxon>Lachnospirales</taxon>
        <taxon>Lachnospiraceae</taxon>
        <taxon>Cuneatibacter</taxon>
    </lineage>
</organism>
<dbReference type="Pfam" id="PF02517">
    <property type="entry name" value="Rce1-like"/>
    <property type="match status" value="1"/>
</dbReference>
<feature type="transmembrane region" description="Helical" evidence="1">
    <location>
        <begin position="170"/>
        <end position="187"/>
    </location>
</feature>
<keyword evidence="1" id="KW-0812">Transmembrane</keyword>
<keyword evidence="4" id="KW-1185">Reference proteome</keyword>
<dbReference type="GO" id="GO:0080120">
    <property type="term" value="P:CAAX-box protein maturation"/>
    <property type="evidence" value="ECO:0007669"/>
    <property type="project" value="UniProtKB-ARBA"/>
</dbReference>
<evidence type="ECO:0000313" key="4">
    <source>
        <dbReference type="Proteomes" id="UP000292927"/>
    </source>
</evidence>
<evidence type="ECO:0000313" key="3">
    <source>
        <dbReference type="EMBL" id="RZT01028.1"/>
    </source>
</evidence>
<dbReference type="InterPro" id="IPR003675">
    <property type="entry name" value="Rce1/LyrA-like_dom"/>
</dbReference>
<feature type="transmembrane region" description="Helical" evidence="1">
    <location>
        <begin position="59"/>
        <end position="78"/>
    </location>
</feature>
<feature type="transmembrane region" description="Helical" evidence="1">
    <location>
        <begin position="12"/>
        <end position="39"/>
    </location>
</feature>
<feature type="transmembrane region" description="Helical" evidence="1">
    <location>
        <begin position="135"/>
        <end position="158"/>
    </location>
</feature>
<accession>A0A4Q7PLN1</accession>
<dbReference type="EMBL" id="SGXF01000002">
    <property type="protein sequence ID" value="RZT01028.1"/>
    <property type="molecule type" value="Genomic_DNA"/>
</dbReference>
<dbReference type="PANTHER" id="PTHR36435:SF1">
    <property type="entry name" value="CAAX AMINO TERMINAL PROTEASE FAMILY PROTEIN"/>
    <property type="match status" value="1"/>
</dbReference>
<keyword evidence="1" id="KW-0472">Membrane</keyword>
<dbReference type="GO" id="GO:0004175">
    <property type="term" value="F:endopeptidase activity"/>
    <property type="evidence" value="ECO:0007669"/>
    <property type="project" value="UniProtKB-ARBA"/>
</dbReference>
<feature type="transmembrane region" description="Helical" evidence="1">
    <location>
        <begin position="193"/>
        <end position="208"/>
    </location>
</feature>
<dbReference type="AlphaFoldDB" id="A0A4Q7PLN1"/>
<dbReference type="InterPro" id="IPR052710">
    <property type="entry name" value="CAAX_protease"/>
</dbReference>
<feature type="transmembrane region" description="Helical" evidence="1">
    <location>
        <begin position="247"/>
        <end position="268"/>
    </location>
</feature>
<reference evidence="3 4" key="1">
    <citation type="submission" date="2019-02" db="EMBL/GenBank/DDBJ databases">
        <title>Genomic Encyclopedia of Type Strains, Phase IV (KMG-IV): sequencing the most valuable type-strain genomes for metagenomic binning, comparative biology and taxonomic classification.</title>
        <authorList>
            <person name="Goeker M."/>
        </authorList>
    </citation>
    <scope>NUCLEOTIDE SEQUENCE [LARGE SCALE GENOMIC DNA]</scope>
    <source>
        <strain evidence="3 4">DSM 29486</strain>
    </source>
</reference>
<dbReference type="PANTHER" id="PTHR36435">
    <property type="entry name" value="SLR1288 PROTEIN"/>
    <property type="match status" value="1"/>
</dbReference>
<comment type="caution">
    <text evidence="3">The sequence shown here is derived from an EMBL/GenBank/DDBJ whole genome shotgun (WGS) entry which is preliminary data.</text>
</comment>
<dbReference type="RefSeq" id="WP_130434554.1">
    <property type="nucleotide sequence ID" value="NZ_SGXF01000002.1"/>
</dbReference>